<dbReference type="AlphaFoldDB" id="A0A8C6LW89"/>
<evidence type="ECO:0000256" key="5">
    <source>
        <dbReference type="ARBA" id="ARBA00022490"/>
    </source>
</evidence>
<feature type="compositionally biased region" description="Polar residues" evidence="9">
    <location>
        <begin position="1103"/>
        <end position="1119"/>
    </location>
</feature>
<evidence type="ECO:0000256" key="6">
    <source>
        <dbReference type="ARBA" id="ARBA00022614"/>
    </source>
</evidence>
<dbReference type="SMART" id="SM00368">
    <property type="entry name" value="LRR_RI"/>
    <property type="match status" value="3"/>
</dbReference>
<accession>A0A8C6LW89</accession>
<dbReference type="PANTHER" id="PTHR24112:SF32">
    <property type="entry name" value="CAPPING PROTEIN, ARP2_3 AND MYOSIN-I LINKER PROTEIN 2"/>
    <property type="match status" value="1"/>
</dbReference>
<evidence type="ECO:0000256" key="1">
    <source>
        <dbReference type="ARBA" id="ARBA00004236"/>
    </source>
</evidence>
<feature type="region of interest" description="Disordered" evidence="9">
    <location>
        <begin position="847"/>
        <end position="867"/>
    </location>
</feature>
<comment type="similarity">
    <text evidence="3">Belongs to the CARMIL family.</text>
</comment>
<dbReference type="GO" id="GO:0016477">
    <property type="term" value="P:cell migration"/>
    <property type="evidence" value="ECO:0007669"/>
    <property type="project" value="TreeGrafter"/>
</dbReference>
<evidence type="ECO:0000256" key="9">
    <source>
        <dbReference type="SAM" id="MobiDB-lite"/>
    </source>
</evidence>
<evidence type="ECO:0000256" key="2">
    <source>
        <dbReference type="ARBA" id="ARBA00004496"/>
    </source>
</evidence>
<reference evidence="12" key="1">
    <citation type="submission" date="2014-08" db="EMBL/GenBank/DDBJ databases">
        <authorList>
            <person name="Senf B."/>
            <person name="Petzold A."/>
            <person name="Downie B.R."/>
            <person name="Koch P."/>
            <person name="Platzer M."/>
        </authorList>
    </citation>
    <scope>NUCLEOTIDE SEQUENCE [LARGE SCALE GENOMIC DNA]</scope>
    <source>
        <strain evidence="12">GRZ</strain>
    </source>
</reference>
<dbReference type="PANTHER" id="PTHR24112">
    <property type="entry name" value="LEUCINE-RICH REPEAT, ISOFORM F-RELATED"/>
    <property type="match status" value="1"/>
</dbReference>
<keyword evidence="7" id="KW-0677">Repeat</keyword>
<dbReference type="GO" id="GO:0034315">
    <property type="term" value="P:regulation of Arp2/3 complex-mediated actin nucleation"/>
    <property type="evidence" value="ECO:0007669"/>
    <property type="project" value="TreeGrafter"/>
</dbReference>
<feature type="region of interest" description="Disordered" evidence="9">
    <location>
        <begin position="1135"/>
        <end position="1174"/>
    </location>
</feature>
<organism evidence="12 13">
    <name type="scientific">Nothobranchius furzeri</name>
    <name type="common">Turquoise killifish</name>
    <dbReference type="NCBI Taxonomy" id="105023"/>
    <lineage>
        <taxon>Eukaryota</taxon>
        <taxon>Metazoa</taxon>
        <taxon>Chordata</taxon>
        <taxon>Craniata</taxon>
        <taxon>Vertebrata</taxon>
        <taxon>Euteleostomi</taxon>
        <taxon>Actinopterygii</taxon>
        <taxon>Neopterygii</taxon>
        <taxon>Teleostei</taxon>
        <taxon>Neoteleostei</taxon>
        <taxon>Acanthomorphata</taxon>
        <taxon>Ovalentaria</taxon>
        <taxon>Atherinomorphae</taxon>
        <taxon>Cyprinodontiformes</taxon>
        <taxon>Nothobranchiidae</taxon>
        <taxon>Nothobranchius</taxon>
    </lineage>
</organism>
<protein>
    <submittedName>
        <fullName evidence="12">Capping protein regulator and myosin 1 linker 2</fullName>
    </submittedName>
</protein>
<feature type="region of interest" description="Disordered" evidence="9">
    <location>
        <begin position="1094"/>
        <end position="1119"/>
    </location>
</feature>
<reference evidence="12" key="2">
    <citation type="submission" date="2025-08" db="UniProtKB">
        <authorList>
            <consortium name="Ensembl"/>
        </authorList>
    </citation>
    <scope>IDENTIFICATION</scope>
</reference>
<dbReference type="SUPFAM" id="SSF52047">
    <property type="entry name" value="RNI-like"/>
    <property type="match status" value="1"/>
</dbReference>
<evidence type="ECO:0000256" key="3">
    <source>
        <dbReference type="ARBA" id="ARBA00007298"/>
    </source>
</evidence>
<evidence type="ECO:0000259" key="10">
    <source>
        <dbReference type="Pfam" id="PF16000"/>
    </source>
</evidence>
<keyword evidence="4" id="KW-1003">Cell membrane</keyword>
<feature type="region of interest" description="Disordered" evidence="9">
    <location>
        <begin position="989"/>
        <end position="1014"/>
    </location>
</feature>
<name>A0A8C6LW89_NOTFU</name>
<feature type="compositionally biased region" description="Basic and acidic residues" evidence="9">
    <location>
        <begin position="1145"/>
        <end position="1156"/>
    </location>
</feature>
<reference evidence="12" key="3">
    <citation type="submission" date="2025-09" db="UniProtKB">
        <authorList>
            <consortium name="Ensembl"/>
        </authorList>
    </citation>
    <scope>IDENTIFICATION</scope>
</reference>
<evidence type="ECO:0000256" key="8">
    <source>
        <dbReference type="ARBA" id="ARBA00023136"/>
    </source>
</evidence>
<keyword evidence="8" id="KW-0472">Membrane</keyword>
<evidence type="ECO:0000313" key="13">
    <source>
        <dbReference type="Proteomes" id="UP000694548"/>
    </source>
</evidence>
<sequence>MFIMFNLVSQVESTFSYLEISSINIHGLTEIVLETERQNLSFSMLHNEDLESMICHITASLKRIFPDSSPGKLLRTNPAELQERLIMLTDVLEEQLRHRLGPCGGFSDSYAALCDFNETPIREEIQWDVDNIYHIHNQRMFNLLDFSHLDSRDLALAVAALSFNQWFTQIYCKELKLVQSVFFPTQRFSVSTVNMDVVDYFAIKMSAALKEHSSSSLQLVNLSGNPIEDKGTRLYFISKPHVSSKLITVIIVFSGLGCLSQVLSSTQQFFKSLTHLDLSGNPGSLATEEAMFLFKFLSSTNSLSHLDLSDTTCPLDTLFVSLSAGCCYKLVYLNLARNPFSHRKVREVTRSIQEFFSKSCELKYVGLSATKLPPQALRLLLQGLATNTRLFGLMLDVSSCELRSAGAQVIQEHMSEATAVTSLDISDNSLENDMVTLVLSMARCRSLHRLAIGRNFAMKSRALTDLLHRIAQLIQDEECTLQSLSVCDSKLKAGMHILLSALGGHAALAELDISGNNIGDTGAKMLAKALMTNTSLRSLSWDRNNVTWRGFQDVADALERNFTMQKISLPLNDITQSYRSNPNRTEEALHKMQQCLDRNGQRRSGGMEIQQALKSQQSEKVVQGMCQQLEDSIQRLSLYNNQMIQSDLLTAHEVLQNTRDSFKVKSQCHTCIHTYIQLVSEEKDEANEAMGRVDEGVEEFFTKKIISDYAPRPSFLSFPSPDAPTLCTTHPISTTITVPTKNIKKRFGDFFAFKRARVGRAAKAGGEDDTGVEVVKVKKSSIADLIRPLREAKERERDKDRKRERGKGSEDDANIFYDTALKEETALTGCHLESYVREKIPPAKALTTATQLRETPPSYPTITTSPDLTAPVHRKLENAAVPVVSSHKTSPEVISPLTEQEMLSRGTSNGQKRLRVTKRLREGKSQSLILLTGLEPEDKDNTPSKKHASENTSSFEQKLQVMLQRMSAARIPPACIKLCQNRDEELRKASSEGAILDKPEPPPTHTKPRTMSTPSGRNLLLVSASAPQGSCGYTVAHHHQCVNGLYLPKPRPRLKPLPQRRAVSVHEDALAMTQGETTLIKRLPDLAQTAGKSPVTLAPWGQSPCTVSPSLQEKIPSTTLAPTKSTETLQVISRVHENQSAAAAEQRHGSPDRPEPHTQLSELAEPRTETPSSE</sequence>
<evidence type="ECO:0000256" key="4">
    <source>
        <dbReference type="ARBA" id="ARBA00022475"/>
    </source>
</evidence>
<feature type="compositionally biased region" description="Basic and acidic residues" evidence="9">
    <location>
        <begin position="939"/>
        <end position="949"/>
    </location>
</feature>
<dbReference type="Pfam" id="PF13516">
    <property type="entry name" value="LRR_6"/>
    <property type="match status" value="2"/>
</dbReference>
<dbReference type="InterPro" id="IPR011993">
    <property type="entry name" value="PH-like_dom_sf"/>
</dbReference>
<keyword evidence="5" id="KW-0963">Cytoplasm</keyword>
<dbReference type="Gene3D" id="2.30.29.30">
    <property type="entry name" value="Pleckstrin-homology domain (PH domain)/Phosphotyrosine-binding domain (PTB)"/>
    <property type="match status" value="1"/>
</dbReference>
<feature type="domain" description="CARMIL C-terminal" evidence="10">
    <location>
        <begin position="680"/>
        <end position="757"/>
    </location>
</feature>
<dbReference type="Proteomes" id="UP000694548">
    <property type="component" value="Chromosome sgr14"/>
</dbReference>
<evidence type="ECO:0000256" key="7">
    <source>
        <dbReference type="ARBA" id="ARBA00022737"/>
    </source>
</evidence>
<dbReference type="GeneTree" id="ENSGT00940000155112"/>
<feature type="compositionally biased region" description="Basic and acidic residues" evidence="9">
    <location>
        <begin position="989"/>
        <end position="1000"/>
    </location>
</feature>
<dbReference type="InterPro" id="IPR051279">
    <property type="entry name" value="PP1-Reg/Actin-Interact_Protein"/>
</dbReference>
<keyword evidence="13" id="KW-1185">Reference proteome</keyword>
<dbReference type="Ensembl" id="ENSNFUT00015025258.1">
    <property type="protein sequence ID" value="ENSNFUP00015024159.1"/>
    <property type="gene ID" value="ENSNFUG00015011647.1"/>
</dbReference>
<evidence type="ECO:0000259" key="11">
    <source>
        <dbReference type="Pfam" id="PF17888"/>
    </source>
</evidence>
<dbReference type="InterPro" id="IPR032675">
    <property type="entry name" value="LRR_dom_sf"/>
</dbReference>
<dbReference type="GO" id="GO:0005886">
    <property type="term" value="C:plasma membrane"/>
    <property type="evidence" value="ECO:0007669"/>
    <property type="project" value="UniProtKB-SubCell"/>
</dbReference>
<keyword evidence="6" id="KW-0433">Leucine-rich repeat</keyword>
<dbReference type="GO" id="GO:0030027">
    <property type="term" value="C:lamellipodium"/>
    <property type="evidence" value="ECO:0007669"/>
    <property type="project" value="TreeGrafter"/>
</dbReference>
<evidence type="ECO:0000313" key="12">
    <source>
        <dbReference type="Ensembl" id="ENSNFUP00015024159.1"/>
    </source>
</evidence>
<dbReference type="Pfam" id="PF17888">
    <property type="entry name" value="Carm_PH"/>
    <property type="match status" value="1"/>
</dbReference>
<dbReference type="Pfam" id="PF16000">
    <property type="entry name" value="CARMIL_C"/>
    <property type="match status" value="1"/>
</dbReference>
<feature type="domain" description="CARMIL pleckstrin homology" evidence="11">
    <location>
        <begin position="9"/>
        <end position="66"/>
    </location>
</feature>
<comment type="subcellular location">
    <subcellularLocation>
        <location evidence="1">Cell membrane</location>
    </subcellularLocation>
    <subcellularLocation>
        <location evidence="2">Cytoplasm</location>
    </subcellularLocation>
</comment>
<dbReference type="Gene3D" id="6.10.140.1850">
    <property type="match status" value="1"/>
</dbReference>
<dbReference type="Gene3D" id="3.80.10.10">
    <property type="entry name" value="Ribonuclease Inhibitor"/>
    <property type="match status" value="1"/>
</dbReference>
<feature type="region of interest" description="Disordered" evidence="9">
    <location>
        <begin position="789"/>
        <end position="810"/>
    </location>
</feature>
<dbReference type="GO" id="GO:0005737">
    <property type="term" value="C:cytoplasm"/>
    <property type="evidence" value="ECO:0007669"/>
    <property type="project" value="UniProtKB-SubCell"/>
</dbReference>
<dbReference type="InterPro" id="IPR031943">
    <property type="entry name" value="CARMIL_C"/>
</dbReference>
<feature type="region of interest" description="Disordered" evidence="9">
    <location>
        <begin position="933"/>
        <end position="954"/>
    </location>
</feature>
<dbReference type="InterPro" id="IPR001611">
    <property type="entry name" value="Leu-rich_rpt"/>
</dbReference>
<proteinExistence type="inferred from homology"/>
<dbReference type="InterPro" id="IPR041245">
    <property type="entry name" value="CARMIL_PH"/>
</dbReference>